<dbReference type="EMBL" id="MW073100">
    <property type="protein sequence ID" value="QWT28913.1"/>
    <property type="molecule type" value="Genomic_DNA"/>
</dbReference>
<sequence>MGGTFSTTDIGHGRGWLEAEAAKSQARIDRVLGHPQQITEAGRSWEQQNAHWLTFLKYGKPIALHPDTPSVHQKGRAKDTDERNVALMNEHGWFQTVYRTVNGRRTLVEPWHFEYFPERDKHRNDPTPAGESTRTPMEEDDMLALRINAGTRGEHLCTLAPGVFSHMIGADNPEWIKNVVRADDAWADVPLDRLPALLHRFGCDLHIWDIRNGKFVVLNPLTGQATEGGMWSAVNAGRAGIEQVRITSEETAAYIAGLPS</sequence>
<name>A0A8F2E4L0_9CAUD</name>
<keyword evidence="2" id="KW-1185">Reference proteome</keyword>
<evidence type="ECO:0000313" key="1">
    <source>
        <dbReference type="EMBL" id="QWT28913.1"/>
    </source>
</evidence>
<accession>A0A8F2E4L0</accession>
<dbReference type="SUPFAM" id="SSF55166">
    <property type="entry name" value="Hedgehog/DD-peptidase"/>
    <property type="match status" value="1"/>
</dbReference>
<gene>
    <name evidence="1" type="ORF">vBMoxSR1_gp63</name>
</gene>
<protein>
    <submittedName>
        <fullName evidence="1">Lysin A</fullName>
    </submittedName>
</protein>
<reference evidence="1" key="1">
    <citation type="submission" date="2020-10" db="EMBL/GenBank/DDBJ databases">
        <title>Complete genome sequence of vB_MoxS-R1, a novel marine prophage inducted from Microbacterium.</title>
        <authorList>
            <person name="Zheng H."/>
            <person name="Liu B."/>
            <person name="Xu Y."/>
            <person name="Chen F."/>
        </authorList>
    </citation>
    <scope>NUCLEOTIDE SEQUENCE</scope>
</reference>
<organism evidence="1 2">
    <name type="scientific">Microbacterium phage vB_MoxS-R1</name>
    <dbReference type="NCBI Taxonomy" id="2848881"/>
    <lineage>
        <taxon>Viruses</taxon>
        <taxon>Duplodnaviria</taxon>
        <taxon>Heunggongvirae</taxon>
        <taxon>Uroviricota</taxon>
        <taxon>Caudoviricetes</taxon>
        <taxon>Syrbvirus</taxon>
        <taxon>Syrbvirus R1</taxon>
    </lineage>
</organism>
<proteinExistence type="predicted"/>
<dbReference type="InterPro" id="IPR009045">
    <property type="entry name" value="Zn_M74/Hedgehog-like"/>
</dbReference>
<evidence type="ECO:0000313" key="2">
    <source>
        <dbReference type="Proteomes" id="UP000683438"/>
    </source>
</evidence>
<dbReference type="Proteomes" id="UP000683438">
    <property type="component" value="Segment"/>
</dbReference>